<dbReference type="Gene3D" id="2.60.120.10">
    <property type="entry name" value="Jelly Rolls"/>
    <property type="match status" value="1"/>
</dbReference>
<dbReference type="InterPro" id="IPR003313">
    <property type="entry name" value="AraC-bd"/>
</dbReference>
<name>A0A3Q9V181_9MICO</name>
<evidence type="ECO:0000256" key="3">
    <source>
        <dbReference type="ARBA" id="ARBA00023125"/>
    </source>
</evidence>
<dbReference type="PANTHER" id="PTHR11019">
    <property type="entry name" value="HTH-TYPE TRANSCRIPTIONAL REGULATOR NIMR"/>
    <property type="match status" value="1"/>
</dbReference>
<evidence type="ECO:0000256" key="1">
    <source>
        <dbReference type="ARBA" id="ARBA00022491"/>
    </source>
</evidence>
<dbReference type="PROSITE" id="PS01124">
    <property type="entry name" value="HTH_ARAC_FAMILY_2"/>
    <property type="match status" value="1"/>
</dbReference>
<proteinExistence type="predicted"/>
<dbReference type="KEGG" id="rfs:C1I64_19425"/>
<feature type="domain" description="HTH araC/xylS-type" evidence="7">
    <location>
        <begin position="169"/>
        <end position="269"/>
    </location>
</feature>
<evidence type="ECO:0000256" key="2">
    <source>
        <dbReference type="ARBA" id="ARBA00023015"/>
    </source>
</evidence>
<dbReference type="InterPro" id="IPR014710">
    <property type="entry name" value="RmlC-like_jellyroll"/>
</dbReference>
<dbReference type="InterPro" id="IPR009057">
    <property type="entry name" value="Homeodomain-like_sf"/>
</dbReference>
<keyword evidence="4" id="KW-0804">Transcription</keyword>
<dbReference type="InterPro" id="IPR011051">
    <property type="entry name" value="RmlC_Cupin_sf"/>
</dbReference>
<dbReference type="InterPro" id="IPR018060">
    <property type="entry name" value="HTH_AraC"/>
</dbReference>
<protein>
    <recommendedName>
        <fullName evidence="5">HTH-type transcriptional regulator RipA</fullName>
    </recommendedName>
    <alternativeName>
        <fullName evidence="6">Repressor of iron proteins A</fullName>
    </alternativeName>
</protein>
<dbReference type="Proteomes" id="UP000285317">
    <property type="component" value="Chromosome"/>
</dbReference>
<dbReference type="SMART" id="SM00342">
    <property type="entry name" value="HTH_ARAC"/>
    <property type="match status" value="1"/>
</dbReference>
<evidence type="ECO:0000256" key="5">
    <source>
        <dbReference type="ARBA" id="ARBA00074140"/>
    </source>
</evidence>
<dbReference type="FunFam" id="1.10.10.60:FF:000132">
    <property type="entry name" value="AraC family transcriptional regulator"/>
    <property type="match status" value="1"/>
</dbReference>
<dbReference type="EMBL" id="CP028137">
    <property type="protein sequence ID" value="AZZ53990.1"/>
    <property type="molecule type" value="Genomic_DNA"/>
</dbReference>
<evidence type="ECO:0000259" key="7">
    <source>
        <dbReference type="PROSITE" id="PS01124"/>
    </source>
</evidence>
<gene>
    <name evidence="8" type="ORF">C1I64_19425</name>
</gene>
<dbReference type="GO" id="GO:0043565">
    <property type="term" value="F:sequence-specific DNA binding"/>
    <property type="evidence" value="ECO:0007669"/>
    <property type="project" value="InterPro"/>
</dbReference>
<dbReference type="CDD" id="cd06124">
    <property type="entry name" value="cupin_NimR-like_N"/>
    <property type="match status" value="1"/>
</dbReference>
<evidence type="ECO:0000256" key="6">
    <source>
        <dbReference type="ARBA" id="ARBA00079449"/>
    </source>
</evidence>
<organism evidence="8 9">
    <name type="scientific">Rathayibacter festucae DSM 15932</name>
    <dbReference type="NCBI Taxonomy" id="1328866"/>
    <lineage>
        <taxon>Bacteria</taxon>
        <taxon>Bacillati</taxon>
        <taxon>Actinomycetota</taxon>
        <taxon>Actinomycetes</taxon>
        <taxon>Micrococcales</taxon>
        <taxon>Microbacteriaceae</taxon>
        <taxon>Rathayibacter</taxon>
    </lineage>
</organism>
<dbReference type="SUPFAM" id="SSF46689">
    <property type="entry name" value="Homeodomain-like"/>
    <property type="match status" value="1"/>
</dbReference>
<evidence type="ECO:0000313" key="8">
    <source>
        <dbReference type="EMBL" id="AZZ53990.1"/>
    </source>
</evidence>
<dbReference type="Pfam" id="PF12833">
    <property type="entry name" value="HTH_18"/>
    <property type="match status" value="1"/>
</dbReference>
<dbReference type="PANTHER" id="PTHR11019:SF199">
    <property type="entry name" value="HTH-TYPE TRANSCRIPTIONAL REGULATOR NIMR"/>
    <property type="match status" value="1"/>
</dbReference>
<dbReference type="GO" id="GO:0003700">
    <property type="term" value="F:DNA-binding transcription factor activity"/>
    <property type="evidence" value="ECO:0007669"/>
    <property type="project" value="InterPro"/>
</dbReference>
<dbReference type="RefSeq" id="WP_127888350.1">
    <property type="nucleotide sequence ID" value="NZ_CP028137.1"/>
</dbReference>
<keyword evidence="1" id="KW-0678">Repressor</keyword>
<evidence type="ECO:0000256" key="4">
    <source>
        <dbReference type="ARBA" id="ARBA00023163"/>
    </source>
</evidence>
<sequence length="279" mass="30081">MDEDSARGTWRREPSTVVVADTGAPTRIAEPFAIAAGSVRLEAPHEFAPHRHALHELVWVRGGTMTVRLEHRILTVPDGFGVWIPAGTEHAGRTTARTALCDALFDPERSPVPITAPVLVEITPVLAALLTRLARTDLEAAARLRAEAVVFDVIAPSAEQYSVTVPQGERLAPLVAALLDDPTDRRTLADWAEHLGVGERTLSRVLRAQTGLSFLQWRQALRAHRALALLAEGRSVQDVSELMGHTHPSTFIAAFKRVMGTTPGAFAQDQRTAAASAAG</sequence>
<dbReference type="AlphaFoldDB" id="A0A3Q9V181"/>
<dbReference type="Gene3D" id="1.10.10.60">
    <property type="entry name" value="Homeodomain-like"/>
    <property type="match status" value="1"/>
</dbReference>
<keyword evidence="3" id="KW-0238">DNA-binding</keyword>
<dbReference type="SUPFAM" id="SSF51182">
    <property type="entry name" value="RmlC-like cupins"/>
    <property type="match status" value="1"/>
</dbReference>
<accession>A0A3Q9V181</accession>
<dbReference type="Pfam" id="PF02311">
    <property type="entry name" value="AraC_binding"/>
    <property type="match status" value="1"/>
</dbReference>
<reference evidence="8 9" key="1">
    <citation type="submission" date="2018-03" db="EMBL/GenBank/DDBJ databases">
        <title>Bacteriophage NCPPB3778 and a type I-E CRISPR drive the evolution of the US Biological Select Agent, Rathayibacter toxicus.</title>
        <authorList>
            <person name="Davis E.W.II."/>
            <person name="Tabima J.F."/>
            <person name="Weisberg A.J."/>
            <person name="Dantas Lopes L."/>
            <person name="Wiseman M.S."/>
            <person name="Wiseman M.S."/>
            <person name="Pupko T."/>
            <person name="Belcher M.S."/>
            <person name="Sechler A.J."/>
            <person name="Tancos M.A."/>
            <person name="Schroeder B.K."/>
            <person name="Murray T.D."/>
            <person name="Luster D.G."/>
            <person name="Schneider W.L."/>
            <person name="Rogers E."/>
            <person name="Andreote F.D."/>
            <person name="Grunwald N.J."/>
            <person name="Putnam M.L."/>
            <person name="Chang J.H."/>
        </authorList>
    </citation>
    <scope>NUCLEOTIDE SEQUENCE [LARGE SCALE GENOMIC DNA]</scope>
    <source>
        <strain evidence="8 9">DSM 15932</strain>
    </source>
</reference>
<keyword evidence="2" id="KW-0805">Transcription regulation</keyword>
<evidence type="ECO:0000313" key="9">
    <source>
        <dbReference type="Proteomes" id="UP000285317"/>
    </source>
</evidence>